<sequence>MNSFIIIIVVFFKRKESGLSPIVIGPFERKMTKPAEKPKPMDVTIELDLDDDEWAEMDVLTEDYLDDDMDEFPIDPPLELSDVAFKLPGSVRIKHLSRELKDMLIKQLDVPPAVTMGSWQMVADFLTDCLPFELDITDLNPKEPWKPYENLNAQCVVDALVKVERIDLLWKIKELVFENNHLEQIDENASTSQAPTMPAIPPPTPSNLFPGDNFKKINATNSILVQHFEVSKIEKQNFRWFYDNFKEHLKRPEANGMRAVDVADLEQDDGGNLLQMLEHVYPQFKHIVVCFNDSYIKAVKELVPKKKFKFRKFIHDRTVMEFVNNGSKNKRCRCLVMPQTELKVETLWANVTYSFYFPDNYNEFLKRLFDRNVNVRDMSNTGVHDDLIKPAEARNLVTQ</sequence>
<accession>A0A2G5SV72</accession>
<reference evidence="2" key="1">
    <citation type="submission" date="2017-10" db="EMBL/GenBank/DDBJ databases">
        <title>Rapid genome shrinkage in a self-fertile nematode reveals novel sperm competition proteins.</title>
        <authorList>
            <person name="Yin D."/>
            <person name="Schwarz E.M."/>
            <person name="Thomas C.G."/>
            <person name="Felde R.L."/>
            <person name="Korf I.F."/>
            <person name="Cutter A.D."/>
            <person name="Schartner C.M."/>
            <person name="Ralston E.J."/>
            <person name="Meyer B.J."/>
            <person name="Haag E.S."/>
        </authorList>
    </citation>
    <scope>NUCLEOTIDE SEQUENCE [LARGE SCALE GENOMIC DNA]</scope>
    <source>
        <strain evidence="2">JU1422</strain>
    </source>
</reference>
<organism evidence="1 2">
    <name type="scientific">Caenorhabditis nigoni</name>
    <dbReference type="NCBI Taxonomy" id="1611254"/>
    <lineage>
        <taxon>Eukaryota</taxon>
        <taxon>Metazoa</taxon>
        <taxon>Ecdysozoa</taxon>
        <taxon>Nematoda</taxon>
        <taxon>Chromadorea</taxon>
        <taxon>Rhabditida</taxon>
        <taxon>Rhabditina</taxon>
        <taxon>Rhabditomorpha</taxon>
        <taxon>Rhabditoidea</taxon>
        <taxon>Rhabditidae</taxon>
        <taxon>Peloderinae</taxon>
        <taxon>Caenorhabditis</taxon>
    </lineage>
</organism>
<keyword evidence="2" id="KW-1185">Reference proteome</keyword>
<proteinExistence type="predicted"/>
<dbReference type="STRING" id="1611254.A0A2G5SV72"/>
<evidence type="ECO:0000313" key="1">
    <source>
        <dbReference type="EMBL" id="PIC18771.1"/>
    </source>
</evidence>
<dbReference type="Proteomes" id="UP000230233">
    <property type="component" value="Chromosome X"/>
</dbReference>
<evidence type="ECO:0000313" key="2">
    <source>
        <dbReference type="Proteomes" id="UP000230233"/>
    </source>
</evidence>
<gene>
    <name evidence="1" type="primary">Cni-C15B12.6</name>
    <name evidence="1" type="synonym">Cnig_chr_X.g24548</name>
    <name evidence="1" type="ORF">B9Z55_024548</name>
</gene>
<protein>
    <submittedName>
        <fullName evidence="1">Uncharacterized protein</fullName>
    </submittedName>
</protein>
<comment type="caution">
    <text evidence="1">The sequence shown here is derived from an EMBL/GenBank/DDBJ whole genome shotgun (WGS) entry which is preliminary data.</text>
</comment>
<name>A0A2G5SV72_9PELO</name>
<dbReference type="OrthoDB" id="5784885at2759"/>
<dbReference type="AlphaFoldDB" id="A0A2G5SV72"/>
<dbReference type="EMBL" id="PDUG01000006">
    <property type="protein sequence ID" value="PIC18771.1"/>
    <property type="molecule type" value="Genomic_DNA"/>
</dbReference>